<accession>A0A4U8UIF2</accession>
<proteinExistence type="predicted"/>
<keyword evidence="2" id="KW-1185">Reference proteome</keyword>
<dbReference type="Proteomes" id="UP000298663">
    <property type="component" value="Unassembled WGS sequence"/>
</dbReference>
<name>A0A4U8UIF2_STECR</name>
<evidence type="ECO:0000313" key="1">
    <source>
        <dbReference type="EMBL" id="TMS32750.1"/>
    </source>
</evidence>
<dbReference type="AlphaFoldDB" id="A0A4U8UIF2"/>
<gene>
    <name evidence="1" type="ORF">L596_000553</name>
</gene>
<dbReference type="EMBL" id="AZBU02000001">
    <property type="protein sequence ID" value="TMS32750.1"/>
    <property type="molecule type" value="Genomic_DNA"/>
</dbReference>
<reference evidence="1 2" key="1">
    <citation type="journal article" date="2015" name="Genome Biol.">
        <title>Comparative genomics of Steinernema reveals deeply conserved gene regulatory networks.</title>
        <authorList>
            <person name="Dillman A.R."/>
            <person name="Macchietto M."/>
            <person name="Porter C.F."/>
            <person name="Rogers A."/>
            <person name="Williams B."/>
            <person name="Antoshechkin I."/>
            <person name="Lee M.M."/>
            <person name="Goodwin Z."/>
            <person name="Lu X."/>
            <person name="Lewis E.E."/>
            <person name="Goodrich-Blair H."/>
            <person name="Stock S.P."/>
            <person name="Adams B.J."/>
            <person name="Sternberg P.W."/>
            <person name="Mortazavi A."/>
        </authorList>
    </citation>
    <scope>NUCLEOTIDE SEQUENCE [LARGE SCALE GENOMIC DNA]</scope>
    <source>
        <strain evidence="1 2">ALL</strain>
    </source>
</reference>
<sequence>METIETVKGQSREGALCPVNCGKPRIKRPCLKGHDSSLGRRARQAEVCSIPVNHANFVHCREAIVELKMLGTIYGPTPPDLLQEREMMGVAFLHPENRKRSKASHLTAQTALPPFSPFIVKFRNFSNISSF</sequence>
<reference evidence="1 2" key="2">
    <citation type="journal article" date="2019" name="G3 (Bethesda)">
        <title>Hybrid Assembly of the Genome of the Entomopathogenic Nematode Steinernema carpocapsae Identifies the X-Chromosome.</title>
        <authorList>
            <person name="Serra L."/>
            <person name="Macchietto M."/>
            <person name="Macias-Munoz A."/>
            <person name="McGill C.J."/>
            <person name="Rodriguez I.M."/>
            <person name="Rodriguez B."/>
            <person name="Murad R."/>
            <person name="Mortazavi A."/>
        </authorList>
    </citation>
    <scope>NUCLEOTIDE SEQUENCE [LARGE SCALE GENOMIC DNA]</scope>
    <source>
        <strain evidence="1 2">ALL</strain>
    </source>
</reference>
<organism evidence="1 2">
    <name type="scientific">Steinernema carpocapsae</name>
    <name type="common">Entomopathogenic nematode</name>
    <dbReference type="NCBI Taxonomy" id="34508"/>
    <lineage>
        <taxon>Eukaryota</taxon>
        <taxon>Metazoa</taxon>
        <taxon>Ecdysozoa</taxon>
        <taxon>Nematoda</taxon>
        <taxon>Chromadorea</taxon>
        <taxon>Rhabditida</taxon>
        <taxon>Tylenchina</taxon>
        <taxon>Panagrolaimomorpha</taxon>
        <taxon>Strongyloidoidea</taxon>
        <taxon>Steinernematidae</taxon>
        <taxon>Steinernema</taxon>
    </lineage>
</organism>
<comment type="caution">
    <text evidence="1">The sequence shown here is derived from an EMBL/GenBank/DDBJ whole genome shotgun (WGS) entry which is preliminary data.</text>
</comment>
<protein>
    <submittedName>
        <fullName evidence="1">Uncharacterized protein</fullName>
    </submittedName>
</protein>
<evidence type="ECO:0000313" key="2">
    <source>
        <dbReference type="Proteomes" id="UP000298663"/>
    </source>
</evidence>